<sequence>MACNEKNPLQRDGSSQSQRFLNALDPANAPIDELGMEEWLTFAAAYAKDINYFGLTDSEHPQGDWAQFFIEDKDAITTFLAQAQLKIKNAQIDFPDSSIQSDIEPHLALFMCFILLLQHSKDALNLFTGRHLDFYYKQVLKLRNRPEVPDKVHVIFELARNLQLFGLSGGTTLDAGKDNSTKPLPLVYQTNSELAVNSATIAAMKSFYQSAADKKIYYADVTFSADGLGTAFKDPIPKWNPFGNKDTNGKVVWPTAAIGFAFASKVLLLSEGTRTITLTLSFNASPGALVPDDLATAFKVFLTSDKDWLQADFAATTPIQITSSGGIYQLIVTVSLPVKAGAVVPYNQTIHKENYQTDSPVVRLLMNVQDDKSFAIYQALSKVVVTKVQIDVDVKGMKNLAVENDNGKLDPSKPFLAFGPQPKVGSNLYIGSAEIFQKNWSEIIPNIQWKSLPDDLKKHYSCYRKDYLLPTFSQVAYHLATVKADITETDNPPDLNDSTDGGLIITGSDSFTAAATYLRDGAWYPTSAADSEIKIFTTPFTLKPDGVSQAVSGYSYFVNQYVYFSSAKYSYSTQAQKAVVQQYVTPMQVSTPFLGFSGFSGITSNVQTQTANFSAGVKDNYIRVSLKQDFLHDLFPQIFAVAMSKGKSFLIPKAPYTPEIAALTVDYKASETNDVSTLTGATSSNLLNDYISRDVQFFHETPFGQSEQHVFLKNQYSGLIDTTITLLPKAPDIAGFYIGIANIPTGSIASILFQVAEGSEDAMAPSFTDTLFPVWYFLSGNEWLPFSKNNIISNDTNNLLRSGIIKFLIPDAATTSNTFLNQGLTWLAVELPAGFSVDSVCKFINVHIQAAQAQFADNGNELSHLQNGLPPATISKLVNRLPQIKSVTQPYASFGGSLPENDQAFTLRVSERLRHKHRAIDIWDYEHLVMGQFPQVYRVKCLNHTNDDCEVAPGSVRVVVIPDIRNQNSFDPFQPRVSKNLLSEITNYLAGLNSMHVDLNTINPDYEEIKLDFKVKFYAGYDENLYAIQLNTDLINYLSPWAFNRNADIDFGGTLYKSVVIRFIEELSYVDYIADFKMYFTETGVADPDILAPENSKAILVSAKQHLIDTKNIPVC</sequence>
<evidence type="ECO:0000313" key="2">
    <source>
        <dbReference type="Proteomes" id="UP000318733"/>
    </source>
</evidence>
<keyword evidence="2" id="KW-1185">Reference proteome</keyword>
<organism evidence="1 2">
    <name type="scientific">Mucilaginibacter corticis</name>
    <dbReference type="NCBI Taxonomy" id="2597670"/>
    <lineage>
        <taxon>Bacteria</taxon>
        <taxon>Pseudomonadati</taxon>
        <taxon>Bacteroidota</taxon>
        <taxon>Sphingobacteriia</taxon>
        <taxon>Sphingobacteriales</taxon>
        <taxon>Sphingobacteriaceae</taxon>
        <taxon>Mucilaginibacter</taxon>
    </lineage>
</organism>
<reference evidence="1 2" key="1">
    <citation type="submission" date="2019-07" db="EMBL/GenBank/DDBJ databases">
        <authorList>
            <person name="Huq M.A."/>
        </authorList>
    </citation>
    <scope>NUCLEOTIDE SEQUENCE [LARGE SCALE GENOMIC DNA]</scope>
    <source>
        <strain evidence="1 2">MAH-19</strain>
    </source>
</reference>
<comment type="caution">
    <text evidence="1">The sequence shown here is derived from an EMBL/GenBank/DDBJ whole genome shotgun (WGS) entry which is preliminary data.</text>
</comment>
<evidence type="ECO:0000313" key="1">
    <source>
        <dbReference type="EMBL" id="TSJ43015.1"/>
    </source>
</evidence>
<proteinExistence type="predicted"/>
<accession>A0A556MT09</accession>
<dbReference type="RefSeq" id="WP_144246580.1">
    <property type="nucleotide sequence ID" value="NZ_VLPK01000001.1"/>
</dbReference>
<evidence type="ECO:0008006" key="3">
    <source>
        <dbReference type="Google" id="ProtNLM"/>
    </source>
</evidence>
<dbReference type="AlphaFoldDB" id="A0A556MT09"/>
<dbReference type="OrthoDB" id="9762853at2"/>
<gene>
    <name evidence="1" type="ORF">FO440_02150</name>
</gene>
<protein>
    <recommendedName>
        <fullName evidence="3">Baseplate protein J-like domain-containing protein</fullName>
    </recommendedName>
</protein>
<name>A0A556MT09_9SPHI</name>
<dbReference type="Proteomes" id="UP000318733">
    <property type="component" value="Unassembled WGS sequence"/>
</dbReference>
<dbReference type="EMBL" id="VLPK01000001">
    <property type="protein sequence ID" value="TSJ43015.1"/>
    <property type="molecule type" value="Genomic_DNA"/>
</dbReference>